<evidence type="ECO:0000313" key="3">
    <source>
        <dbReference type="Proteomes" id="UP000076502"/>
    </source>
</evidence>
<keyword evidence="1" id="KW-1133">Transmembrane helix</keyword>
<organism evidence="2 3">
    <name type="scientific">Dufourea novaeangliae</name>
    <name type="common">Sweat bee</name>
    <dbReference type="NCBI Taxonomy" id="178035"/>
    <lineage>
        <taxon>Eukaryota</taxon>
        <taxon>Metazoa</taxon>
        <taxon>Ecdysozoa</taxon>
        <taxon>Arthropoda</taxon>
        <taxon>Hexapoda</taxon>
        <taxon>Insecta</taxon>
        <taxon>Pterygota</taxon>
        <taxon>Neoptera</taxon>
        <taxon>Endopterygota</taxon>
        <taxon>Hymenoptera</taxon>
        <taxon>Apocrita</taxon>
        <taxon>Aculeata</taxon>
        <taxon>Apoidea</taxon>
        <taxon>Anthophila</taxon>
        <taxon>Halictidae</taxon>
        <taxon>Rophitinae</taxon>
        <taxon>Dufourea</taxon>
    </lineage>
</organism>
<evidence type="ECO:0000256" key="1">
    <source>
        <dbReference type="SAM" id="Phobius"/>
    </source>
</evidence>
<name>A0A154PI68_DUFNO</name>
<dbReference type="EMBL" id="KQ434924">
    <property type="protein sequence ID" value="KZC11566.1"/>
    <property type="molecule type" value="Genomic_DNA"/>
</dbReference>
<protein>
    <submittedName>
        <fullName evidence="2">Uncharacterized protein</fullName>
    </submittedName>
</protein>
<reference evidence="2 3" key="1">
    <citation type="submission" date="2015-07" db="EMBL/GenBank/DDBJ databases">
        <title>The genome of Dufourea novaeangliae.</title>
        <authorList>
            <person name="Pan H."/>
            <person name="Kapheim K."/>
        </authorList>
    </citation>
    <scope>NUCLEOTIDE SEQUENCE [LARGE SCALE GENOMIC DNA]</scope>
    <source>
        <strain evidence="2">0120121106</strain>
        <tissue evidence="2">Whole body</tissue>
    </source>
</reference>
<feature type="transmembrane region" description="Helical" evidence="1">
    <location>
        <begin position="20"/>
        <end position="40"/>
    </location>
</feature>
<keyword evidence="1" id="KW-0472">Membrane</keyword>
<dbReference type="Proteomes" id="UP000076502">
    <property type="component" value="Unassembled WGS sequence"/>
</dbReference>
<evidence type="ECO:0000313" key="2">
    <source>
        <dbReference type="EMBL" id="KZC11566.1"/>
    </source>
</evidence>
<proteinExistence type="predicted"/>
<sequence length="50" mass="5943">MTNDITIDCSTATLNFRPHYYYMGAFNILINIDGVACRYFNKYIQRKEDK</sequence>
<accession>A0A154PI68</accession>
<dbReference type="AlphaFoldDB" id="A0A154PI68"/>
<gene>
    <name evidence="2" type="ORF">WN55_02848</name>
</gene>
<keyword evidence="3" id="KW-1185">Reference proteome</keyword>
<keyword evidence="1" id="KW-0812">Transmembrane</keyword>